<proteinExistence type="predicted"/>
<feature type="domain" description="Reverse transcriptase/retrotransposon-derived protein RNase H-like" evidence="1">
    <location>
        <begin position="28"/>
        <end position="78"/>
    </location>
</feature>
<dbReference type="SUPFAM" id="SSF56672">
    <property type="entry name" value="DNA/RNA polymerases"/>
    <property type="match status" value="1"/>
</dbReference>
<dbReference type="InterPro" id="IPR043128">
    <property type="entry name" value="Rev_trsase/Diguanyl_cyclase"/>
</dbReference>
<evidence type="ECO:0000313" key="3">
    <source>
        <dbReference type="Proteomes" id="UP000537890"/>
    </source>
</evidence>
<evidence type="ECO:0000259" key="1">
    <source>
        <dbReference type="Pfam" id="PF17919"/>
    </source>
</evidence>
<dbReference type="AlphaFoldDB" id="A0A7Z0MQN7"/>
<dbReference type="Pfam" id="PF17919">
    <property type="entry name" value="RT_RNaseH_2"/>
    <property type="match status" value="1"/>
</dbReference>
<dbReference type="Proteomes" id="UP000537890">
    <property type="component" value="Unassembled WGS sequence"/>
</dbReference>
<dbReference type="EMBL" id="JACCHS010000195">
    <property type="protein sequence ID" value="NYT47627.1"/>
    <property type="molecule type" value="Genomic_DNA"/>
</dbReference>
<protein>
    <recommendedName>
        <fullName evidence="1">Reverse transcriptase/retrotransposon-derived protein RNase H-like domain-containing protein</fullName>
    </recommendedName>
</protein>
<accession>A0A7Z0MQN7</accession>
<reference evidence="2 3" key="1">
    <citation type="submission" date="2020-05" db="EMBL/GenBank/DDBJ databases">
        <title>Horizontal transmission and recombination maintain forever young bacterial symbiont genomes.</title>
        <authorList>
            <person name="Russell S.L."/>
            <person name="Pepper-Tunick E."/>
            <person name="Svedberg J."/>
            <person name="Byrne A."/>
            <person name="Ruelas Castillo J."/>
            <person name="Vollmers C."/>
            <person name="Beinart R.A."/>
            <person name="Corbett-Detig R."/>
        </authorList>
    </citation>
    <scope>NUCLEOTIDE SEQUENCE [LARGE SCALE GENOMIC DNA]</scope>
    <source>
        <strain evidence="2">4727-3</strain>
    </source>
</reference>
<dbReference type="InterPro" id="IPR043502">
    <property type="entry name" value="DNA/RNA_pol_sf"/>
</dbReference>
<dbReference type="Gene3D" id="3.30.70.270">
    <property type="match status" value="1"/>
</dbReference>
<organism evidence="2 3">
    <name type="scientific">Candidatus Methanofishera endochildressiae</name>
    <dbReference type="NCBI Taxonomy" id="2738884"/>
    <lineage>
        <taxon>Bacteria</taxon>
        <taxon>Pseudomonadati</taxon>
        <taxon>Pseudomonadota</taxon>
        <taxon>Gammaproteobacteria</taxon>
        <taxon>Candidatus Methanofishera</taxon>
    </lineage>
</organism>
<sequence>MLVTIEIIEGFSPICSPLNRFFKRIYKWSPECSKAFEFLKAALIGAPILSYPSQEGTFILDCDASGNNIGRPFTSAKQRGKGYQLYK</sequence>
<dbReference type="InterPro" id="IPR041577">
    <property type="entry name" value="RT_RNaseH_2"/>
</dbReference>
<evidence type="ECO:0000313" key="2">
    <source>
        <dbReference type="EMBL" id="NYT47627.1"/>
    </source>
</evidence>
<name>A0A7Z0MQN7_9GAMM</name>
<gene>
    <name evidence="2" type="ORF">H0A75_08845</name>
</gene>
<comment type="caution">
    <text evidence="2">The sequence shown here is derived from an EMBL/GenBank/DDBJ whole genome shotgun (WGS) entry which is preliminary data.</text>
</comment>